<evidence type="ECO:0000259" key="3">
    <source>
        <dbReference type="SMART" id="SM00470"/>
    </source>
</evidence>
<dbReference type="Pfam" id="PF02195">
    <property type="entry name" value="ParB_N"/>
    <property type="match status" value="1"/>
</dbReference>
<proteinExistence type="inferred from homology"/>
<comment type="similarity">
    <text evidence="1">Belongs to the ParB family.</text>
</comment>
<dbReference type="RefSeq" id="WP_128115276.1">
    <property type="nucleotide sequence ID" value="NZ_UAQM01000002.1"/>
</dbReference>
<accession>A0A2X1AH72</accession>
<reference evidence="4 5" key="1">
    <citation type="submission" date="2018-06" db="EMBL/GenBank/DDBJ databases">
        <authorList>
            <consortium name="Pathogen Informatics"/>
            <person name="Doyle S."/>
        </authorList>
    </citation>
    <scope>NUCLEOTIDE SEQUENCE [LARGE SCALE GENOMIC DNA]</scope>
    <source>
        <strain evidence="4 5">NCTC11165</strain>
    </source>
</reference>
<gene>
    <name evidence="4" type="primary">parB_2</name>
    <name evidence="4" type="ORF">NCTC11165_00994</name>
</gene>
<evidence type="ECO:0000313" key="4">
    <source>
        <dbReference type="EMBL" id="SPU43030.1"/>
    </source>
</evidence>
<dbReference type="InterPro" id="IPR036086">
    <property type="entry name" value="ParB/Sulfiredoxin_sf"/>
</dbReference>
<dbReference type="SUPFAM" id="SSF109709">
    <property type="entry name" value="KorB DNA-binding domain-like"/>
    <property type="match status" value="1"/>
</dbReference>
<dbReference type="PANTHER" id="PTHR33375">
    <property type="entry name" value="CHROMOSOME-PARTITIONING PROTEIN PARB-RELATED"/>
    <property type="match status" value="1"/>
</dbReference>
<dbReference type="SUPFAM" id="SSF110849">
    <property type="entry name" value="ParB/Sulfiredoxin"/>
    <property type="match status" value="1"/>
</dbReference>
<evidence type="ECO:0000256" key="1">
    <source>
        <dbReference type="ARBA" id="ARBA00006295"/>
    </source>
</evidence>
<evidence type="ECO:0000313" key="5">
    <source>
        <dbReference type="Proteomes" id="UP000250358"/>
    </source>
</evidence>
<feature type="compositionally biased region" description="Basic and acidic residues" evidence="2">
    <location>
        <begin position="399"/>
        <end position="433"/>
    </location>
</feature>
<dbReference type="GO" id="GO:0005694">
    <property type="term" value="C:chromosome"/>
    <property type="evidence" value="ECO:0007669"/>
    <property type="project" value="TreeGrafter"/>
</dbReference>
<evidence type="ECO:0000256" key="2">
    <source>
        <dbReference type="SAM" id="MobiDB-lite"/>
    </source>
</evidence>
<dbReference type="SMART" id="SM00470">
    <property type="entry name" value="ParB"/>
    <property type="match status" value="1"/>
</dbReference>
<dbReference type="FunFam" id="1.10.10.2830:FF:000001">
    <property type="entry name" value="Chromosome partitioning protein ParB"/>
    <property type="match status" value="1"/>
</dbReference>
<dbReference type="Pfam" id="PF17762">
    <property type="entry name" value="HTH_ParB"/>
    <property type="match status" value="1"/>
</dbReference>
<dbReference type="InterPro" id="IPR050336">
    <property type="entry name" value="Chromosome_partition/occlusion"/>
</dbReference>
<feature type="region of interest" description="Disordered" evidence="2">
    <location>
        <begin position="399"/>
        <end position="440"/>
    </location>
</feature>
<dbReference type="InterPro" id="IPR003115">
    <property type="entry name" value="ParB_N"/>
</dbReference>
<dbReference type="AlphaFoldDB" id="A0A2X1AH72"/>
<dbReference type="CDD" id="cd16406">
    <property type="entry name" value="ParB_N_like"/>
    <property type="match status" value="1"/>
</dbReference>
<dbReference type="Gene3D" id="3.90.1530.30">
    <property type="match status" value="1"/>
</dbReference>
<organism evidence="4 5">
    <name type="scientific">Brevundimonas diminuta</name>
    <name type="common">Pseudomonas diminuta</name>
    <dbReference type="NCBI Taxonomy" id="293"/>
    <lineage>
        <taxon>Bacteria</taxon>
        <taxon>Pseudomonadati</taxon>
        <taxon>Pseudomonadota</taxon>
        <taxon>Alphaproteobacteria</taxon>
        <taxon>Caulobacterales</taxon>
        <taxon>Caulobacteraceae</taxon>
        <taxon>Brevundimonas</taxon>
    </lineage>
</organism>
<dbReference type="InterPro" id="IPR041468">
    <property type="entry name" value="HTH_ParB/Spo0J"/>
</dbReference>
<name>A0A2X1AH72_BREDI</name>
<dbReference type="EMBL" id="UAQM01000002">
    <property type="protein sequence ID" value="SPU43030.1"/>
    <property type="molecule type" value="Genomic_DNA"/>
</dbReference>
<feature type="domain" description="ParB-like N-terminal" evidence="3">
    <location>
        <begin position="22"/>
        <end position="124"/>
    </location>
</feature>
<dbReference type="Gene3D" id="1.10.10.2830">
    <property type="match status" value="1"/>
</dbReference>
<dbReference type="GO" id="GO:0007059">
    <property type="term" value="P:chromosome segregation"/>
    <property type="evidence" value="ECO:0007669"/>
    <property type="project" value="TreeGrafter"/>
</dbReference>
<sequence length="680" mass="73902">MTAQPLETANSDTAAPQHGAEVIVPLNLLKPSPRNARKTPHSTQAIEALAASIKAKGVLQPPVVEVEIDAEGAPTGAFLVTIGEGRRQALRLLAKRKQIKRTHPVKVIVDTDNDAHEISLDENITREAMHPADQFEAFRKLAEERGYGAEEIGARFGVSAQLVRQRLRLAAAAPELMTAYRDGALALDQLMAFCVSEDVERQRQVFAQMGQHMPVYAIRRAMTEAKVRADDRRAAFVGIEAYEAEGGSVLRDLFTEDGGGWLEDVCLLDRMVSEKLTGLAEEARRREGWTWSGVASEYAEVSALGRVYPVEVVRSEADAAQIAALSEEYDRLVSETDAAEVLPPEVDARLEEIDRALQAYGPAFDYSPEIKARAGVMVMLGHDGLARFERGLVRPEDAIRDRAEAPDAADRFEDDDGARRPEDAAHDEERGEAPVEGDEGLTPLSERLVLDLTAHRTMGLRDAVQADPDIALSVVVHALVLQVFYPGYGNWTVLQLRLQTPGLDRAAPGVTEAPAGRRVADRCEFWGARLPETAQDVWPVVVGLSRAERLDLMAVCAGVGVLAVRDPHDRRPGAWDHADTLATAVGLDMTRTWSATASSYFSRVPKARVLEAVTEATNAEEAGRIAGFRKGDMADAAERLVEGKGWLPPLLRTAPVAAEAAARGETGQDGGDDDYVFAAE</sequence>
<dbReference type="PANTHER" id="PTHR33375:SF7">
    <property type="entry name" value="CHROMOSOME 2-PARTITIONING PROTEIN PARB-RELATED"/>
    <property type="match status" value="1"/>
</dbReference>
<protein>
    <submittedName>
        <fullName evidence="4">Probable chromosome-partitioning protein parB</fullName>
    </submittedName>
</protein>
<dbReference type="Proteomes" id="UP000250358">
    <property type="component" value="Unassembled WGS sequence"/>
</dbReference>